<name>A0ABP7PL72_9SPHI</name>
<dbReference type="SUPFAM" id="SSF141523">
    <property type="entry name" value="L,D-transpeptidase catalytic domain-like"/>
    <property type="match status" value="1"/>
</dbReference>
<dbReference type="Gene3D" id="2.40.440.10">
    <property type="entry name" value="L,D-transpeptidase catalytic domain-like"/>
    <property type="match status" value="1"/>
</dbReference>
<dbReference type="EMBL" id="BAAAZC010000009">
    <property type="protein sequence ID" value="GAA3967516.1"/>
    <property type="molecule type" value="Genomic_DNA"/>
</dbReference>
<evidence type="ECO:0000256" key="7">
    <source>
        <dbReference type="PROSITE-ProRule" id="PRU01373"/>
    </source>
</evidence>
<evidence type="ECO:0000313" key="10">
    <source>
        <dbReference type="Proteomes" id="UP001500742"/>
    </source>
</evidence>
<comment type="caution">
    <text evidence="9">The sequence shown here is derived from an EMBL/GenBank/DDBJ whole genome shotgun (WGS) entry which is preliminary data.</text>
</comment>
<feature type="active site" description="Proton donor/acceptor" evidence="7">
    <location>
        <position position="132"/>
    </location>
</feature>
<evidence type="ECO:0000256" key="1">
    <source>
        <dbReference type="ARBA" id="ARBA00004752"/>
    </source>
</evidence>
<protein>
    <recommendedName>
        <fullName evidence="8">L,D-TPase catalytic domain-containing protein</fullName>
    </recommendedName>
</protein>
<dbReference type="InterPro" id="IPR038063">
    <property type="entry name" value="Transpep_catalytic_dom"/>
</dbReference>
<dbReference type="PROSITE" id="PS52029">
    <property type="entry name" value="LD_TPASE"/>
    <property type="match status" value="1"/>
</dbReference>
<proteinExistence type="inferred from homology"/>
<dbReference type="CDD" id="cd16913">
    <property type="entry name" value="YkuD_like"/>
    <property type="match status" value="1"/>
</dbReference>
<evidence type="ECO:0000256" key="3">
    <source>
        <dbReference type="ARBA" id="ARBA00022679"/>
    </source>
</evidence>
<reference evidence="10" key="1">
    <citation type="journal article" date="2019" name="Int. J. Syst. Evol. Microbiol.">
        <title>The Global Catalogue of Microorganisms (GCM) 10K type strain sequencing project: providing services to taxonomists for standard genome sequencing and annotation.</title>
        <authorList>
            <consortium name="The Broad Institute Genomics Platform"/>
            <consortium name="The Broad Institute Genome Sequencing Center for Infectious Disease"/>
            <person name="Wu L."/>
            <person name="Ma J."/>
        </authorList>
    </citation>
    <scope>NUCLEOTIDE SEQUENCE [LARGE SCALE GENOMIC DNA]</scope>
    <source>
        <strain evidence="10">JCM 16601</strain>
    </source>
</reference>
<dbReference type="PANTHER" id="PTHR36699">
    <property type="entry name" value="LD-TRANSPEPTIDASE"/>
    <property type="match status" value="1"/>
</dbReference>
<evidence type="ECO:0000256" key="4">
    <source>
        <dbReference type="ARBA" id="ARBA00022960"/>
    </source>
</evidence>
<keyword evidence="6 7" id="KW-0961">Cell wall biogenesis/degradation</keyword>
<evidence type="ECO:0000256" key="6">
    <source>
        <dbReference type="ARBA" id="ARBA00023316"/>
    </source>
</evidence>
<evidence type="ECO:0000259" key="8">
    <source>
        <dbReference type="PROSITE" id="PS52029"/>
    </source>
</evidence>
<dbReference type="Pfam" id="PF03734">
    <property type="entry name" value="YkuD"/>
    <property type="match status" value="1"/>
</dbReference>
<keyword evidence="4 7" id="KW-0133">Cell shape</keyword>
<accession>A0ABP7PL72</accession>
<dbReference type="Proteomes" id="UP001500742">
    <property type="component" value="Unassembled WGS sequence"/>
</dbReference>
<feature type="domain" description="L,D-TPase catalytic" evidence="8">
    <location>
        <begin position="41"/>
        <end position="171"/>
    </location>
</feature>
<keyword evidence="10" id="KW-1185">Reference proteome</keyword>
<keyword evidence="5 7" id="KW-0573">Peptidoglycan synthesis</keyword>
<evidence type="ECO:0000256" key="2">
    <source>
        <dbReference type="ARBA" id="ARBA00005992"/>
    </source>
</evidence>
<dbReference type="InterPro" id="IPR005490">
    <property type="entry name" value="LD_TPept_cat_dom"/>
</dbReference>
<evidence type="ECO:0000313" key="9">
    <source>
        <dbReference type="EMBL" id="GAA3967516.1"/>
    </source>
</evidence>
<comment type="pathway">
    <text evidence="1 7">Cell wall biogenesis; peptidoglycan biosynthesis.</text>
</comment>
<gene>
    <name evidence="9" type="ORF">GCM10022210_15330</name>
</gene>
<comment type="similarity">
    <text evidence="2">Belongs to the YkuD family.</text>
</comment>
<organism evidence="9 10">
    <name type="scientific">Mucilaginibacter dorajii</name>
    <dbReference type="NCBI Taxonomy" id="692994"/>
    <lineage>
        <taxon>Bacteria</taxon>
        <taxon>Pseudomonadati</taxon>
        <taxon>Bacteroidota</taxon>
        <taxon>Sphingobacteriia</taxon>
        <taxon>Sphingobacteriales</taxon>
        <taxon>Sphingobacteriaceae</taxon>
        <taxon>Mucilaginibacter</taxon>
    </lineage>
</organism>
<sequence>MVIGPKHDLPDSKRASDVRFNVWPKLQMELSNKGFKTITSIYIRIFKDQNALEVWVKNGPTYKLFKTYEICYYSGNLGTKTKSGDNKSPEGFYTIEPKQLNPVSNYYLAINVGYPNKLERLKGYTGDAIMIHGHCASIGCYAMTDPRIEEIYTLVYKAFEGGQQKVNLDIFPFRMDAAHMSFYAHQPYTAFWKTLKPGYDRFEKTHVPADYHIKGNEYAF</sequence>
<evidence type="ECO:0000256" key="5">
    <source>
        <dbReference type="ARBA" id="ARBA00022984"/>
    </source>
</evidence>
<dbReference type="PANTHER" id="PTHR36699:SF1">
    <property type="entry name" value="L,D-TRANSPEPTIDASE YAFK-RELATED"/>
    <property type="match status" value="1"/>
</dbReference>
<feature type="active site" description="Nucleophile" evidence="7">
    <location>
        <position position="140"/>
    </location>
</feature>
<keyword evidence="3" id="KW-0808">Transferase</keyword>